<dbReference type="AlphaFoldDB" id="A0A7S4EDC4"/>
<dbReference type="SMART" id="SM00320">
    <property type="entry name" value="WD40"/>
    <property type="match status" value="6"/>
</dbReference>
<evidence type="ECO:0000256" key="2">
    <source>
        <dbReference type="ARBA" id="ARBA00022737"/>
    </source>
</evidence>
<evidence type="ECO:0000313" key="6">
    <source>
        <dbReference type="EMBL" id="CAH0374099.1"/>
    </source>
</evidence>
<keyword evidence="1 3" id="KW-0853">WD repeat</keyword>
<evidence type="ECO:0000256" key="3">
    <source>
        <dbReference type="PROSITE-ProRule" id="PRU00221"/>
    </source>
</evidence>
<dbReference type="PROSITE" id="PS50082">
    <property type="entry name" value="WD_REPEATS_2"/>
    <property type="match status" value="3"/>
</dbReference>
<evidence type="ECO:0000313" key="5">
    <source>
        <dbReference type="EMBL" id="CAE0705881.1"/>
    </source>
</evidence>
<evidence type="ECO:0000256" key="1">
    <source>
        <dbReference type="ARBA" id="ARBA00022574"/>
    </source>
</evidence>
<dbReference type="PANTHER" id="PTHR19848">
    <property type="entry name" value="WD40 REPEAT PROTEIN"/>
    <property type="match status" value="1"/>
</dbReference>
<feature type="repeat" description="WD" evidence="3">
    <location>
        <begin position="443"/>
        <end position="476"/>
    </location>
</feature>
<dbReference type="InterPro" id="IPR015943">
    <property type="entry name" value="WD40/YVTN_repeat-like_dom_sf"/>
</dbReference>
<accession>A0A7S4EDC4</accession>
<dbReference type="PANTHER" id="PTHR19848:SF8">
    <property type="entry name" value="F-BOX AND WD REPEAT DOMAIN CONTAINING 7"/>
    <property type="match status" value="1"/>
</dbReference>
<feature type="region of interest" description="Disordered" evidence="4">
    <location>
        <begin position="142"/>
        <end position="182"/>
    </location>
</feature>
<dbReference type="EMBL" id="CAKKNE010000004">
    <property type="protein sequence ID" value="CAH0374099.1"/>
    <property type="molecule type" value="Genomic_DNA"/>
</dbReference>
<proteinExistence type="predicted"/>
<reference evidence="6" key="2">
    <citation type="submission" date="2021-11" db="EMBL/GenBank/DDBJ databases">
        <authorList>
            <consortium name="Genoscope - CEA"/>
            <person name="William W."/>
        </authorList>
    </citation>
    <scope>NUCLEOTIDE SEQUENCE</scope>
</reference>
<dbReference type="InterPro" id="IPR011047">
    <property type="entry name" value="Quinoprotein_ADH-like_sf"/>
</dbReference>
<feature type="repeat" description="WD" evidence="3">
    <location>
        <begin position="100"/>
        <end position="131"/>
    </location>
</feature>
<organism evidence="5">
    <name type="scientific">Pelagomonas calceolata</name>
    <dbReference type="NCBI Taxonomy" id="35677"/>
    <lineage>
        <taxon>Eukaryota</taxon>
        <taxon>Sar</taxon>
        <taxon>Stramenopiles</taxon>
        <taxon>Ochrophyta</taxon>
        <taxon>Pelagophyceae</taxon>
        <taxon>Pelagomonadales</taxon>
        <taxon>Pelagomonadaceae</taxon>
        <taxon>Pelagomonas</taxon>
    </lineage>
</organism>
<dbReference type="OrthoDB" id="364224at2759"/>
<gene>
    <name evidence="5" type="ORF">PCAL00307_LOCUS21331</name>
    <name evidence="6" type="ORF">PECAL_4P13610</name>
</gene>
<keyword evidence="7" id="KW-1185">Reference proteome</keyword>
<dbReference type="Gene3D" id="2.130.10.10">
    <property type="entry name" value="YVTN repeat-like/Quinoprotein amine dehydrogenase"/>
    <property type="match status" value="3"/>
</dbReference>
<dbReference type="PROSITE" id="PS50294">
    <property type="entry name" value="WD_REPEATS_REGION"/>
    <property type="match status" value="3"/>
</dbReference>
<dbReference type="EMBL" id="HBIW01024727">
    <property type="protein sequence ID" value="CAE0705881.1"/>
    <property type="molecule type" value="Transcribed_RNA"/>
</dbReference>
<dbReference type="Proteomes" id="UP000789595">
    <property type="component" value="Unassembled WGS sequence"/>
</dbReference>
<dbReference type="SUPFAM" id="SSF50998">
    <property type="entry name" value="Quinoprotein alcohol dehydrogenase-like"/>
    <property type="match status" value="1"/>
</dbReference>
<dbReference type="Pfam" id="PF00400">
    <property type="entry name" value="WD40"/>
    <property type="match status" value="5"/>
</dbReference>
<evidence type="ECO:0000256" key="4">
    <source>
        <dbReference type="SAM" id="MobiDB-lite"/>
    </source>
</evidence>
<reference evidence="5" key="1">
    <citation type="submission" date="2021-01" db="EMBL/GenBank/DDBJ databases">
        <authorList>
            <person name="Corre E."/>
            <person name="Pelletier E."/>
            <person name="Niang G."/>
            <person name="Scheremetjew M."/>
            <person name="Finn R."/>
            <person name="Kale V."/>
            <person name="Holt S."/>
            <person name="Cochrane G."/>
            <person name="Meng A."/>
            <person name="Brown T."/>
            <person name="Cohen L."/>
        </authorList>
    </citation>
    <scope>NUCLEOTIDE SEQUENCE</scope>
    <source>
        <strain evidence="5">CCMP1756</strain>
    </source>
</reference>
<protein>
    <submittedName>
        <fullName evidence="5">Uncharacterized protein</fullName>
    </submittedName>
</protein>
<name>A0A7S4EDC4_9STRA</name>
<dbReference type="InterPro" id="IPR001680">
    <property type="entry name" value="WD40_rpt"/>
</dbReference>
<feature type="repeat" description="WD" evidence="3">
    <location>
        <begin position="358"/>
        <end position="389"/>
    </location>
</feature>
<sequence>MRRLFAPQDRLRLANEDAVNALAFAPPRGAWSVEAHAHFPPALRKRCAKLLLLKPAHVPNVCWLRVLSYALDAREAEPLLASAAGNGVQLWRGGAPAGRLRGHASIVRAVAFSARGDALATAALDETVRVWRRVDPARRRAERKIRSDVVSPRRSRSAGPPQRRSCMRSTSPAVSDASGGVSDGELPCRFRSGSFGEQQKGACVVCGVRDTEPAVALPCCGQRCHRSCLERWLALAPDAPLPSKPRAQRSVAFDDDDAEPTWACAAVLRHGCDVLSVALSDSFCVSGARDGGVRIWAPHDNERLVHALRAPVNNETNEQWGAVRCLAFSGSRERVWAGSDDGYVRQFVVSTGELMLRFRAHASRLYDVAFSPELNLLASCGQDQLLKLWRGDVEVDAARHDAWVHGVAFAPGGRLVATAGADLTVSVFPLGGGGFSGQTPSELKRHEGAVTCLAFAPAEAGGGLASGSVDGTIALWRRVHEDTDATDSDA</sequence>
<evidence type="ECO:0000313" key="7">
    <source>
        <dbReference type="Proteomes" id="UP000789595"/>
    </source>
</evidence>
<keyword evidence="2" id="KW-0677">Repeat</keyword>